<evidence type="ECO:0000313" key="2">
    <source>
        <dbReference type="Proteomes" id="UP000225365"/>
    </source>
</evidence>
<protein>
    <submittedName>
        <fullName evidence="1">Uncharacterized protein</fullName>
    </submittedName>
</protein>
<evidence type="ECO:0000313" key="1">
    <source>
        <dbReference type="EMBL" id="ASM62869.1"/>
    </source>
</evidence>
<keyword evidence="2" id="KW-1185">Reference proteome</keyword>
<dbReference type="EMBL" id="MF402939">
    <property type="protein sequence ID" value="ASM62869.1"/>
    <property type="molecule type" value="Genomic_DNA"/>
</dbReference>
<name>A0A221J809_9CAUD</name>
<proteinExistence type="predicted"/>
<sequence>MLAKDKALEFLASLDEDKIIDAAEKAGMPDLTYLERAIIARDKLQKEFAIAQEEFYTRYNALTKQIENECSHTWGVTENLGNDHDGWSKVKITYYHRRTCKICGKVENFTSTSDY</sequence>
<accession>A0A221J809</accession>
<organism evidence="1 2">
    <name type="scientific">Escherichia phage OSYSP</name>
    <dbReference type="NCBI Taxonomy" id="2020879"/>
    <lineage>
        <taxon>Viruses</taxon>
        <taxon>Duplodnaviria</taxon>
        <taxon>Heunggongvirae</taxon>
        <taxon>Uroviricota</taxon>
        <taxon>Caudoviricetes</taxon>
        <taxon>Demerecviridae</taxon>
        <taxon>Markadamsvirinae</taxon>
        <taxon>Tequintavirus</taxon>
        <taxon>Tequintavirus OSYSP</taxon>
    </lineage>
</organism>
<dbReference type="Proteomes" id="UP000225365">
    <property type="component" value="Segment"/>
</dbReference>
<gene>
    <name evidence="1" type="ORF">OSY_009</name>
</gene>
<reference evidence="1 2" key="1">
    <citation type="submission" date="2017-06" db="EMBL/GenBank/DDBJ databases">
        <title>Complete genome sequence of Escherhichia coli phage OSYSP.</title>
        <authorList>
            <person name="Yesil M."/>
            <person name="Huang E."/>
            <person name="Yang X."/>
            <person name="Yousef A.E."/>
        </authorList>
    </citation>
    <scope>NUCLEOTIDE SEQUENCE [LARGE SCALE GENOMIC DNA]</scope>
</reference>